<proteinExistence type="predicted"/>
<reference evidence="1 2" key="1">
    <citation type="submission" date="2012-10" db="EMBL/GenBank/DDBJ databases">
        <title>Genome sequence of Vibrio Cholerae HENC-02.</title>
        <authorList>
            <person name="Eppinger M."/>
            <person name="Hasan N.A."/>
            <person name="Sengamalay N."/>
            <person name="Hine E."/>
            <person name="Su Q."/>
            <person name="Daugherty S.C."/>
            <person name="Young S."/>
            <person name="Sadzewicz L."/>
            <person name="Tallon L."/>
            <person name="Cebula T.A."/>
            <person name="Ravel J."/>
            <person name="Colwell R.R."/>
        </authorList>
    </citation>
    <scope>NUCLEOTIDE SEQUENCE [LARGE SCALE GENOMIC DNA]</scope>
    <source>
        <strain evidence="1 2">HENC-02</strain>
    </source>
</reference>
<gene>
    <name evidence="1" type="ORF">VCHENC02_2153</name>
</gene>
<dbReference type="Proteomes" id="UP000008367">
    <property type="component" value="Unassembled WGS sequence"/>
</dbReference>
<name>A0A454D0U4_VIBHA</name>
<evidence type="ECO:0000313" key="1">
    <source>
        <dbReference type="EMBL" id="EKM32274.1"/>
    </source>
</evidence>
<organism evidence="1 2">
    <name type="scientific">Vibrio harveyi</name>
    <name type="common">Beneckea harveyi</name>
    <dbReference type="NCBI Taxonomy" id="669"/>
    <lineage>
        <taxon>Bacteria</taxon>
        <taxon>Pseudomonadati</taxon>
        <taxon>Pseudomonadota</taxon>
        <taxon>Gammaproteobacteria</taxon>
        <taxon>Vibrionales</taxon>
        <taxon>Vibrionaceae</taxon>
        <taxon>Vibrio</taxon>
    </lineage>
</organism>
<evidence type="ECO:0000313" key="2">
    <source>
        <dbReference type="Proteomes" id="UP000008367"/>
    </source>
</evidence>
<sequence>MTSANQARLGLENLSSDEQAFVKENFASFIIGKDAIFSQLTSGFMEEMGQLHTANLTTGQLQTQQIALSEKYEQLSDKVNAQFNQQFVANL</sequence>
<dbReference type="AlphaFoldDB" id="A0A454D0U4"/>
<comment type="caution">
    <text evidence="1">The sequence shown here is derived from an EMBL/GenBank/DDBJ whole genome shotgun (WGS) entry which is preliminary data.</text>
</comment>
<protein>
    <submittedName>
        <fullName evidence="1">Uncharacterized protein</fullName>
    </submittedName>
</protein>
<dbReference type="EMBL" id="AJSR01000811">
    <property type="protein sequence ID" value="EKM32274.1"/>
    <property type="molecule type" value="Genomic_DNA"/>
</dbReference>
<accession>A0A454D0U4</accession>